<evidence type="ECO:0000313" key="2">
    <source>
        <dbReference type="EMBL" id="GLH68782.1"/>
    </source>
</evidence>
<proteinExistence type="predicted"/>
<feature type="region of interest" description="Disordered" evidence="1">
    <location>
        <begin position="14"/>
        <end position="62"/>
    </location>
</feature>
<name>A0ABQ5Q211_9BACT</name>
<accession>A0ABQ5Q211</accession>
<evidence type="ECO:0000256" key="1">
    <source>
        <dbReference type="SAM" id="MobiDB-lite"/>
    </source>
</evidence>
<dbReference type="RefSeq" id="WP_285722381.1">
    <property type="nucleotide sequence ID" value="NZ_BSDD01000001.1"/>
</dbReference>
<protein>
    <submittedName>
        <fullName evidence="2">Uncharacterized protein</fullName>
    </submittedName>
</protein>
<organism evidence="2 3">
    <name type="scientific">Geothrix rubra</name>
    <dbReference type="NCBI Taxonomy" id="2927977"/>
    <lineage>
        <taxon>Bacteria</taxon>
        <taxon>Pseudomonadati</taxon>
        <taxon>Acidobacteriota</taxon>
        <taxon>Holophagae</taxon>
        <taxon>Holophagales</taxon>
        <taxon>Holophagaceae</taxon>
        <taxon>Geothrix</taxon>
    </lineage>
</organism>
<dbReference type="Proteomes" id="UP001165089">
    <property type="component" value="Unassembled WGS sequence"/>
</dbReference>
<evidence type="ECO:0000313" key="3">
    <source>
        <dbReference type="Proteomes" id="UP001165089"/>
    </source>
</evidence>
<reference evidence="2 3" key="1">
    <citation type="journal article" date="2023" name="Antonie Van Leeuwenhoek">
        <title>Mesoterricola silvestris gen. nov., sp. nov., Mesoterricola sediminis sp. nov., Geothrix oryzae sp. nov., Geothrix edaphica sp. nov., Geothrix rubra sp. nov., and Geothrix limicola sp. nov., six novel members of Acidobacteriota isolated from soils.</title>
        <authorList>
            <person name="Itoh H."/>
            <person name="Sugisawa Y."/>
            <person name="Mise K."/>
            <person name="Xu Z."/>
            <person name="Kuniyasu M."/>
            <person name="Ushijima N."/>
            <person name="Kawano K."/>
            <person name="Kobayashi E."/>
            <person name="Shiratori Y."/>
            <person name="Masuda Y."/>
            <person name="Senoo K."/>
        </authorList>
    </citation>
    <scope>NUCLEOTIDE SEQUENCE [LARGE SCALE GENOMIC DNA]</scope>
    <source>
        <strain evidence="2 3">Red803</strain>
    </source>
</reference>
<sequence>MTKPLVPADLLKSLQAVDKPAADAGSSKPKAKPQPQPTVRASSKPQGKSGGAAHMRSSNRGK</sequence>
<comment type="caution">
    <text evidence="2">The sequence shown here is derived from an EMBL/GenBank/DDBJ whole genome shotgun (WGS) entry which is preliminary data.</text>
</comment>
<gene>
    <name evidence="2" type="ORF">GETHPA_03150</name>
</gene>
<keyword evidence="3" id="KW-1185">Reference proteome</keyword>
<dbReference type="EMBL" id="BSDD01000001">
    <property type="protein sequence ID" value="GLH68782.1"/>
    <property type="molecule type" value="Genomic_DNA"/>
</dbReference>